<feature type="domain" description="6-phosphogluconate dehydrogenase NADP-binding" evidence="2">
    <location>
        <begin position="20"/>
        <end position="60"/>
    </location>
</feature>
<feature type="compositionally biased region" description="Basic and acidic residues" evidence="1">
    <location>
        <begin position="167"/>
        <end position="176"/>
    </location>
</feature>
<feature type="region of interest" description="Disordered" evidence="1">
    <location>
        <begin position="156"/>
        <end position="179"/>
    </location>
</feature>
<dbReference type="OrthoDB" id="1725250at2759"/>
<dbReference type="EMBL" id="AP015041">
    <property type="protein sequence ID" value="BAT94717.1"/>
    <property type="molecule type" value="Genomic_DNA"/>
</dbReference>
<dbReference type="GO" id="GO:0050661">
    <property type="term" value="F:NADP binding"/>
    <property type="evidence" value="ECO:0007669"/>
    <property type="project" value="InterPro"/>
</dbReference>
<sequence length="212" mass="23337">MSSLEKELVPNLLINCCKPSKTESEQQQEQPVAGKGWHSVDAPVSCGDRGVKNGTLAIFVVFGGCDGLRWSNQGGRRGGFVIVLKDPKPQIHNFRNSNPNVAKELQFAFQSTEKKAKATPRSRAQTRSPFSAKTLEGEILSSRNVVLEPLETRLSFPLRNPKQNPGRGKEKERNEQRAITIYPENTKTLSSRALSTLSLSPPFVPALNAETP</sequence>
<dbReference type="GO" id="GO:0016616">
    <property type="term" value="F:oxidoreductase activity, acting on the CH-OH group of donors, NAD or NADP as acceptor"/>
    <property type="evidence" value="ECO:0007669"/>
    <property type="project" value="UniProtKB-ARBA"/>
</dbReference>
<organism evidence="3 4">
    <name type="scientific">Vigna angularis var. angularis</name>
    <dbReference type="NCBI Taxonomy" id="157739"/>
    <lineage>
        <taxon>Eukaryota</taxon>
        <taxon>Viridiplantae</taxon>
        <taxon>Streptophyta</taxon>
        <taxon>Embryophyta</taxon>
        <taxon>Tracheophyta</taxon>
        <taxon>Spermatophyta</taxon>
        <taxon>Magnoliopsida</taxon>
        <taxon>eudicotyledons</taxon>
        <taxon>Gunneridae</taxon>
        <taxon>Pentapetalae</taxon>
        <taxon>rosids</taxon>
        <taxon>fabids</taxon>
        <taxon>Fabales</taxon>
        <taxon>Fabaceae</taxon>
        <taxon>Papilionoideae</taxon>
        <taxon>50 kb inversion clade</taxon>
        <taxon>NPAAA clade</taxon>
        <taxon>indigoferoid/millettioid clade</taxon>
        <taxon>Phaseoleae</taxon>
        <taxon>Vigna</taxon>
    </lineage>
</organism>
<dbReference type="AlphaFoldDB" id="A0A0S3SPF5"/>
<name>A0A0S3SPF5_PHAAN</name>
<evidence type="ECO:0000256" key="1">
    <source>
        <dbReference type="SAM" id="MobiDB-lite"/>
    </source>
</evidence>
<evidence type="ECO:0000313" key="3">
    <source>
        <dbReference type="EMBL" id="BAT94717.1"/>
    </source>
</evidence>
<dbReference type="InterPro" id="IPR006115">
    <property type="entry name" value="6PGDH_NADP-bd"/>
</dbReference>
<gene>
    <name evidence="3" type="primary">Vigan.08G134100</name>
    <name evidence="3" type="ORF">VIGAN_08134100</name>
</gene>
<dbReference type="Pfam" id="PF03446">
    <property type="entry name" value="NAD_binding_2"/>
    <property type="match status" value="1"/>
</dbReference>
<evidence type="ECO:0000259" key="2">
    <source>
        <dbReference type="Pfam" id="PF03446"/>
    </source>
</evidence>
<proteinExistence type="predicted"/>
<protein>
    <recommendedName>
        <fullName evidence="2">6-phosphogluconate dehydrogenase NADP-binding domain-containing protein</fullName>
    </recommendedName>
</protein>
<evidence type="ECO:0000313" key="4">
    <source>
        <dbReference type="Proteomes" id="UP000291084"/>
    </source>
</evidence>
<dbReference type="Proteomes" id="UP000291084">
    <property type="component" value="Chromosome 8"/>
</dbReference>
<keyword evidence="4" id="KW-1185">Reference proteome</keyword>
<accession>A0A0S3SPF5</accession>
<reference evidence="3 4" key="1">
    <citation type="journal article" date="2015" name="Sci. Rep.">
        <title>The power of single molecule real-time sequencing technology in the de novo assembly of a eukaryotic genome.</title>
        <authorList>
            <person name="Sakai H."/>
            <person name="Naito K."/>
            <person name="Ogiso-Tanaka E."/>
            <person name="Takahashi Y."/>
            <person name="Iseki K."/>
            <person name="Muto C."/>
            <person name="Satou K."/>
            <person name="Teruya K."/>
            <person name="Shiroma A."/>
            <person name="Shimoji M."/>
            <person name="Hirano T."/>
            <person name="Itoh T."/>
            <person name="Kaga A."/>
            <person name="Tomooka N."/>
        </authorList>
    </citation>
    <scope>NUCLEOTIDE SEQUENCE [LARGE SCALE GENOMIC DNA]</scope>
    <source>
        <strain evidence="4">cv. Shumari</strain>
    </source>
</reference>